<feature type="domain" description="Phosphoadenosine phosphosulphate reductase" evidence="13">
    <location>
        <begin position="64"/>
        <end position="232"/>
    </location>
</feature>
<protein>
    <recommendedName>
        <fullName evidence="2">FAD synthase</fullName>
        <ecNumber evidence="2">2.7.7.2</ecNumber>
    </recommendedName>
    <alternativeName>
        <fullName evidence="10">FAD pyrophosphorylase</fullName>
    </alternativeName>
    <alternativeName>
        <fullName evidence="11">FMN adenylyltransferase</fullName>
    </alternativeName>
</protein>
<dbReference type="AlphaFoldDB" id="A0AAV8UI90"/>
<dbReference type="InterPro" id="IPR014729">
    <property type="entry name" value="Rossmann-like_a/b/a_fold"/>
</dbReference>
<keyword evidence="15" id="KW-1185">Reference proteome</keyword>
<dbReference type="PANTHER" id="PTHR23293">
    <property type="entry name" value="FAD SYNTHETASE-RELATED FMN ADENYLYLTRANSFERASE"/>
    <property type="match status" value="1"/>
</dbReference>
<keyword evidence="5" id="KW-0808">Transferase</keyword>
<evidence type="ECO:0000256" key="6">
    <source>
        <dbReference type="ARBA" id="ARBA00022695"/>
    </source>
</evidence>
<proteinExistence type="predicted"/>
<dbReference type="InterPro" id="IPR002500">
    <property type="entry name" value="PAPS_reduct_dom"/>
</dbReference>
<dbReference type="PANTHER" id="PTHR23293:SF9">
    <property type="entry name" value="FAD SYNTHASE"/>
    <property type="match status" value="1"/>
</dbReference>
<gene>
    <name evidence="14" type="ORF">NDN08_000088</name>
</gene>
<accession>A0AAV8UI90</accession>
<dbReference type="GO" id="GO:0003919">
    <property type="term" value="F:FMN adenylyltransferase activity"/>
    <property type="evidence" value="ECO:0007669"/>
    <property type="project" value="UniProtKB-EC"/>
</dbReference>
<comment type="catalytic activity">
    <reaction evidence="12">
        <text>FMN + ATP + H(+) = FAD + diphosphate</text>
        <dbReference type="Rhea" id="RHEA:17237"/>
        <dbReference type="ChEBI" id="CHEBI:15378"/>
        <dbReference type="ChEBI" id="CHEBI:30616"/>
        <dbReference type="ChEBI" id="CHEBI:33019"/>
        <dbReference type="ChEBI" id="CHEBI:57692"/>
        <dbReference type="ChEBI" id="CHEBI:58210"/>
        <dbReference type="EC" id="2.7.7.2"/>
    </reaction>
</comment>
<sequence length="444" mass="50455">MILSTAGVSVEEMEEVVSEAYLSALALYDRIKREEAVGSGFARKLRVAIETIEGALRLYGQDKISIAFNGGKDATVILHLYRAAVANFVREEDVRNQLSEQEKAQRSRVVSMYIVQKDEFPEVEEYVHETDKQYAIDASFLHTSFKEALIEFLNERPKIQAFVLGTRFDDPDGADLQQFSPSSRGWPNFMRINPILEWDYADVWTFLRYFELRYCSLYDVGYTSLGKTTRTRRNPALICKNGEYLPGYMLFDKCMERAGRVSHSEADHLEHPRRTAGVIMFSPEIERGVIEVDRNTTLKVLRDRGVRLKKLVFMPEELKDAAKEIAEMSMSFDIVITGGLIRSSTKENTLRAVSVALRLPSLKEDDFESKLFTFPENVQKILRKEAIAEETQLVNGISLGAKEPSTLVVKTRNVYSILGPLSLFHNVLGDALGNLEELENNHKS</sequence>
<dbReference type="GO" id="GO:0005524">
    <property type="term" value="F:ATP binding"/>
    <property type="evidence" value="ECO:0007669"/>
    <property type="project" value="UniProtKB-KW"/>
</dbReference>
<dbReference type="Gene3D" id="3.40.980.10">
    <property type="entry name" value="MoaB/Mog-like domain"/>
    <property type="match status" value="1"/>
</dbReference>
<evidence type="ECO:0000256" key="3">
    <source>
        <dbReference type="ARBA" id="ARBA00022630"/>
    </source>
</evidence>
<comment type="caution">
    <text evidence="14">The sequence shown here is derived from an EMBL/GenBank/DDBJ whole genome shotgun (WGS) entry which is preliminary data.</text>
</comment>
<evidence type="ECO:0000256" key="11">
    <source>
        <dbReference type="ARBA" id="ARBA00031871"/>
    </source>
</evidence>
<dbReference type="SUPFAM" id="SSF52402">
    <property type="entry name" value="Adenine nucleotide alpha hydrolases-like"/>
    <property type="match status" value="1"/>
</dbReference>
<dbReference type="CDD" id="cd23948">
    <property type="entry name" value="FAD_synthase"/>
    <property type="match status" value="1"/>
</dbReference>
<dbReference type="Pfam" id="PF01507">
    <property type="entry name" value="PAPS_reduct"/>
    <property type="match status" value="1"/>
</dbReference>
<keyword evidence="8" id="KW-0274">FAD</keyword>
<reference evidence="14 15" key="1">
    <citation type="journal article" date="2023" name="Nat. Commun.">
        <title>Origin of minicircular mitochondrial genomes in red algae.</title>
        <authorList>
            <person name="Lee Y."/>
            <person name="Cho C.H."/>
            <person name="Lee Y.M."/>
            <person name="Park S.I."/>
            <person name="Yang J.H."/>
            <person name="West J.A."/>
            <person name="Bhattacharya D."/>
            <person name="Yoon H.S."/>
        </authorList>
    </citation>
    <scope>NUCLEOTIDE SEQUENCE [LARGE SCALE GENOMIC DNA]</scope>
    <source>
        <strain evidence="14 15">CCMP1338</strain>
        <tissue evidence="14">Whole cell</tissue>
    </source>
</reference>
<evidence type="ECO:0000313" key="14">
    <source>
        <dbReference type="EMBL" id="KAJ8900788.1"/>
    </source>
</evidence>
<evidence type="ECO:0000256" key="9">
    <source>
        <dbReference type="ARBA" id="ARBA00022840"/>
    </source>
</evidence>
<dbReference type="EC" id="2.7.7.2" evidence="2"/>
<dbReference type="InterPro" id="IPR036425">
    <property type="entry name" value="MoaB/Mog-like_dom_sf"/>
</dbReference>
<comment type="pathway">
    <text evidence="1">Cofactor biosynthesis; FAD biosynthesis; FAD from FMN: step 1/1.</text>
</comment>
<evidence type="ECO:0000256" key="7">
    <source>
        <dbReference type="ARBA" id="ARBA00022741"/>
    </source>
</evidence>
<evidence type="ECO:0000256" key="8">
    <source>
        <dbReference type="ARBA" id="ARBA00022827"/>
    </source>
</evidence>
<keyword evidence="4" id="KW-0288">FMN</keyword>
<evidence type="ECO:0000256" key="5">
    <source>
        <dbReference type="ARBA" id="ARBA00022679"/>
    </source>
</evidence>
<evidence type="ECO:0000256" key="4">
    <source>
        <dbReference type="ARBA" id="ARBA00022643"/>
    </source>
</evidence>
<dbReference type="Gene3D" id="3.40.50.620">
    <property type="entry name" value="HUPs"/>
    <property type="match status" value="1"/>
</dbReference>
<dbReference type="EMBL" id="JAMWBK010000013">
    <property type="protein sequence ID" value="KAJ8900788.1"/>
    <property type="molecule type" value="Genomic_DNA"/>
</dbReference>
<evidence type="ECO:0000313" key="15">
    <source>
        <dbReference type="Proteomes" id="UP001157974"/>
    </source>
</evidence>
<evidence type="ECO:0000259" key="13">
    <source>
        <dbReference type="Pfam" id="PF01507"/>
    </source>
</evidence>
<evidence type="ECO:0000256" key="12">
    <source>
        <dbReference type="ARBA" id="ARBA00049494"/>
    </source>
</evidence>
<evidence type="ECO:0000256" key="2">
    <source>
        <dbReference type="ARBA" id="ARBA00012393"/>
    </source>
</evidence>
<dbReference type="Proteomes" id="UP001157974">
    <property type="component" value="Unassembled WGS sequence"/>
</dbReference>
<evidence type="ECO:0000256" key="10">
    <source>
        <dbReference type="ARBA" id="ARBA00031145"/>
    </source>
</evidence>
<name>A0AAV8UI90_9RHOD</name>
<keyword evidence="6" id="KW-0548">Nucleotidyltransferase</keyword>
<dbReference type="GO" id="GO:0006747">
    <property type="term" value="P:FAD biosynthetic process"/>
    <property type="evidence" value="ECO:0007669"/>
    <property type="project" value="TreeGrafter"/>
</dbReference>
<organism evidence="14 15">
    <name type="scientific">Rhodosorus marinus</name>
    <dbReference type="NCBI Taxonomy" id="101924"/>
    <lineage>
        <taxon>Eukaryota</taxon>
        <taxon>Rhodophyta</taxon>
        <taxon>Stylonematophyceae</taxon>
        <taxon>Stylonematales</taxon>
        <taxon>Stylonemataceae</taxon>
        <taxon>Rhodosorus</taxon>
    </lineage>
</organism>
<evidence type="ECO:0000256" key="1">
    <source>
        <dbReference type="ARBA" id="ARBA00004726"/>
    </source>
</evidence>
<keyword evidence="3" id="KW-0285">Flavoprotein</keyword>
<keyword evidence="9" id="KW-0067">ATP-binding</keyword>
<keyword evidence="7" id="KW-0547">Nucleotide-binding</keyword>